<proteinExistence type="predicted"/>
<name>A0AAN9LGI0_PHACN</name>
<organism evidence="1 2">
    <name type="scientific">Phaseolus coccineus</name>
    <name type="common">Scarlet runner bean</name>
    <name type="synonym">Phaseolus multiflorus</name>
    <dbReference type="NCBI Taxonomy" id="3886"/>
    <lineage>
        <taxon>Eukaryota</taxon>
        <taxon>Viridiplantae</taxon>
        <taxon>Streptophyta</taxon>
        <taxon>Embryophyta</taxon>
        <taxon>Tracheophyta</taxon>
        <taxon>Spermatophyta</taxon>
        <taxon>Magnoliopsida</taxon>
        <taxon>eudicotyledons</taxon>
        <taxon>Gunneridae</taxon>
        <taxon>Pentapetalae</taxon>
        <taxon>rosids</taxon>
        <taxon>fabids</taxon>
        <taxon>Fabales</taxon>
        <taxon>Fabaceae</taxon>
        <taxon>Papilionoideae</taxon>
        <taxon>50 kb inversion clade</taxon>
        <taxon>NPAAA clade</taxon>
        <taxon>indigoferoid/millettioid clade</taxon>
        <taxon>Phaseoleae</taxon>
        <taxon>Phaseolus</taxon>
    </lineage>
</organism>
<keyword evidence="2" id="KW-1185">Reference proteome</keyword>
<accession>A0AAN9LGI0</accession>
<dbReference type="EMBL" id="JAYMYR010000010">
    <property type="protein sequence ID" value="KAK7335592.1"/>
    <property type="molecule type" value="Genomic_DNA"/>
</dbReference>
<comment type="caution">
    <text evidence="1">The sequence shown here is derived from an EMBL/GenBank/DDBJ whole genome shotgun (WGS) entry which is preliminary data.</text>
</comment>
<gene>
    <name evidence="1" type="ORF">VNO80_27524</name>
</gene>
<evidence type="ECO:0000313" key="1">
    <source>
        <dbReference type="EMBL" id="KAK7335592.1"/>
    </source>
</evidence>
<protein>
    <submittedName>
        <fullName evidence="1">Uncharacterized protein</fullName>
    </submittedName>
</protein>
<sequence length="67" mass="7814">MKEKKNGKEFKRRRERASHGNLLNRHRVCVNQNSALNSVTVRHILLADGEFYLCDHLSCLTDFKVLC</sequence>
<reference evidence="1 2" key="1">
    <citation type="submission" date="2024-01" db="EMBL/GenBank/DDBJ databases">
        <title>The genomes of 5 underutilized Papilionoideae crops provide insights into root nodulation and disease resistanc.</title>
        <authorList>
            <person name="Jiang F."/>
        </authorList>
    </citation>
    <scope>NUCLEOTIDE SEQUENCE [LARGE SCALE GENOMIC DNA]</scope>
    <source>
        <strain evidence="1">JINMINGXINNONG_FW02</strain>
        <tissue evidence="1">Leaves</tissue>
    </source>
</reference>
<evidence type="ECO:0000313" key="2">
    <source>
        <dbReference type="Proteomes" id="UP001374584"/>
    </source>
</evidence>
<dbReference type="AlphaFoldDB" id="A0AAN9LGI0"/>
<dbReference type="Proteomes" id="UP001374584">
    <property type="component" value="Unassembled WGS sequence"/>
</dbReference>